<feature type="signal peptide" evidence="1">
    <location>
        <begin position="1"/>
        <end position="28"/>
    </location>
</feature>
<evidence type="ECO:0000256" key="1">
    <source>
        <dbReference type="SAM" id="SignalP"/>
    </source>
</evidence>
<accession>A0A217EF38</accession>
<evidence type="ECO:0000313" key="3">
    <source>
        <dbReference type="EMBL" id="SNQ29103.1"/>
    </source>
</evidence>
<protein>
    <submittedName>
        <fullName evidence="3">Polyisoprenoid-binding protein YceI</fullName>
    </submittedName>
</protein>
<reference evidence="4" key="1">
    <citation type="submission" date="2017-06" db="EMBL/GenBank/DDBJ databases">
        <authorList>
            <person name="Varghese N."/>
            <person name="Submissions S."/>
        </authorList>
    </citation>
    <scope>NUCLEOTIDE SEQUENCE [LARGE SCALE GENOMIC DNA]</scope>
    <source>
        <strain evidence="4">ANC 5114</strain>
    </source>
</reference>
<dbReference type="PANTHER" id="PTHR34406">
    <property type="entry name" value="PROTEIN YCEI"/>
    <property type="match status" value="1"/>
</dbReference>
<dbReference type="SUPFAM" id="SSF101874">
    <property type="entry name" value="YceI-like"/>
    <property type="match status" value="1"/>
</dbReference>
<feature type="domain" description="Lipid/polyisoprenoid-binding YceI-like" evidence="2">
    <location>
        <begin position="30"/>
        <end position="188"/>
    </location>
</feature>
<dbReference type="InterPro" id="IPR007372">
    <property type="entry name" value="Lipid/polyisoprenoid-bd_YceI"/>
</dbReference>
<evidence type="ECO:0000259" key="2">
    <source>
        <dbReference type="SMART" id="SM00867"/>
    </source>
</evidence>
<keyword evidence="1" id="KW-0732">Signal</keyword>
<evidence type="ECO:0000313" key="4">
    <source>
        <dbReference type="Proteomes" id="UP000243463"/>
    </source>
</evidence>
<dbReference type="OrthoDB" id="1247465at2"/>
<dbReference type="Gene3D" id="2.40.128.110">
    <property type="entry name" value="Lipid/polyisoprenoid-binding, YceI-like"/>
    <property type="match status" value="1"/>
</dbReference>
<dbReference type="AlphaFoldDB" id="A0A217EF38"/>
<keyword evidence="4" id="KW-1185">Reference proteome</keyword>
<name>A0A217EF38_9GAMM</name>
<gene>
    <name evidence="3" type="ORF">SAMN05444584_1037</name>
</gene>
<proteinExistence type="predicted"/>
<dbReference type="PANTHER" id="PTHR34406:SF1">
    <property type="entry name" value="PROTEIN YCEI"/>
    <property type="match status" value="1"/>
</dbReference>
<dbReference type="Pfam" id="PF04264">
    <property type="entry name" value="YceI"/>
    <property type="match status" value="1"/>
</dbReference>
<dbReference type="InterPro" id="IPR036761">
    <property type="entry name" value="TTHA0802/YceI-like_sf"/>
</dbReference>
<dbReference type="SMART" id="SM00867">
    <property type="entry name" value="YceI"/>
    <property type="match status" value="1"/>
</dbReference>
<sequence length="190" mass="21629">MLSKTHYRHILFLLTLCLWGISSSFARAETYHLSSDGDVGFYIKKLGLKVVEAEFEQVNSRLVFDEAHLDQTQINFVIQVPSMKTGNSSLQTMMLGEDLFNAQKFKEITFQSTQIQSLGHHQYNIFGNLTIKGKTRPVVFNTSIIPQKEGQNLDFEANTQIESRNFAMKSKFGALTDRVNIYVEGELIPK</sequence>
<dbReference type="Proteomes" id="UP000243463">
    <property type="component" value="Unassembled WGS sequence"/>
</dbReference>
<organism evidence="3 4">
    <name type="scientific">Acinetobacter apis</name>
    <dbReference type="NCBI Taxonomy" id="1229165"/>
    <lineage>
        <taxon>Bacteria</taxon>
        <taxon>Pseudomonadati</taxon>
        <taxon>Pseudomonadota</taxon>
        <taxon>Gammaproteobacteria</taxon>
        <taxon>Moraxellales</taxon>
        <taxon>Moraxellaceae</taxon>
        <taxon>Acinetobacter</taxon>
    </lineage>
</organism>
<feature type="chain" id="PRO_5012578120" evidence="1">
    <location>
        <begin position="29"/>
        <end position="190"/>
    </location>
</feature>
<dbReference type="EMBL" id="FZLN01000001">
    <property type="protein sequence ID" value="SNQ29103.1"/>
    <property type="molecule type" value="Genomic_DNA"/>
</dbReference>
<dbReference type="RefSeq" id="WP_088823102.1">
    <property type="nucleotide sequence ID" value="NZ_FZLN01000001.1"/>
</dbReference>